<name>A0ABU5GJV6_9GAMM</name>
<dbReference type="Gene3D" id="3.40.50.300">
    <property type="entry name" value="P-loop containing nucleotide triphosphate hydrolases"/>
    <property type="match status" value="1"/>
</dbReference>
<dbReference type="InterPro" id="IPR008866">
    <property type="entry name" value="Phage_lambda_GpA-like"/>
</dbReference>
<accession>A0ABU5GJV6</accession>
<dbReference type="InterPro" id="IPR027417">
    <property type="entry name" value="P-loop_NTPase"/>
</dbReference>
<feature type="domain" description="Terminase large subunit GpA endonuclease" evidence="2">
    <location>
        <begin position="319"/>
        <end position="600"/>
    </location>
</feature>
<protein>
    <submittedName>
        <fullName evidence="3">Phage terminase large subunit family protein</fullName>
    </submittedName>
</protein>
<dbReference type="InterPro" id="IPR046454">
    <property type="entry name" value="GpA_endonuclease"/>
</dbReference>
<dbReference type="Pfam" id="PF20454">
    <property type="entry name" value="GpA_nuclease"/>
    <property type="match status" value="1"/>
</dbReference>
<comment type="caution">
    <text evidence="3">The sequence shown here is derived from an EMBL/GenBank/DDBJ whole genome shotgun (WGS) entry which is preliminary data.</text>
</comment>
<dbReference type="EMBL" id="JAXHPO010000034">
    <property type="protein sequence ID" value="MDY6550767.1"/>
    <property type="molecule type" value="Genomic_DNA"/>
</dbReference>
<feature type="domain" description="Phage terminase large subunit GpA ATPase" evidence="1">
    <location>
        <begin position="47"/>
        <end position="304"/>
    </location>
</feature>
<evidence type="ECO:0000313" key="4">
    <source>
        <dbReference type="Proteomes" id="UP001284094"/>
    </source>
</evidence>
<dbReference type="Pfam" id="PF05876">
    <property type="entry name" value="GpA_ATPase"/>
    <property type="match status" value="1"/>
</dbReference>
<sequence length="666" mass="75328">MSDLSIFSNYGSVLDAVKRSMHHLVPPPDILPSKWAEKNIKIPVGNAIPGPINFDNAPYQRGMIDAIKEYGVRRVTYMTGAQLGKTTIQQCATGYFIAHEPKSQIFVQPTQGDVQTFLETKLRPMIEANKSISQKMAKPRSRDGVNNSRMISYVGGWLMFSWAGSPKTLRSRSAPITHADEIDGMEATAEGDPIELLAQRSATFGDQALRTESSTPTIAGASRVENAFKQGDMRRYYVPCPHCGEAQFLRWENVTWQGRKSTNIQDAKEDLDQEHDVETAGYKCECCGEVWSDGERIASIRNAEKLGHGWKAEKPFKGHVSFHAPEMLSTFRKMRDIVQSYLDKLALDDLQVFVNVSLGETYEENGDKADPEVLQLRAEEYVARVPNAGVYLTCGIDMQMDRLELEIVAWGVGEESWSIDYRVLWGDPLGDEIWEELDDILEATYLHESGAQLSISAACLDTGGTAGYTQRAYEYVKSRRNRKLFAIKGRAGWGMPIVQSPQRKQSGKDKRKVDLFIVGVDEAKLTVMRRLDLEKKGPGYCHFPHDRESEWYRQLTAEKLIIRYVKGQPIREWHKPDRARNEALDCRVYALAALKIMQPNLKRVTERVSIDVPDQLVVENRGDVEPKPKTILKRKVIKKTQEKIVTPVTKNTVIKKKRIFGNKKTA</sequence>
<organism evidence="3 4">
    <name type="scientific">Acinetobacter faecalis</name>
    <dbReference type="NCBI Taxonomy" id="2665161"/>
    <lineage>
        <taxon>Bacteria</taxon>
        <taxon>Pseudomonadati</taxon>
        <taxon>Pseudomonadota</taxon>
        <taxon>Gammaproteobacteria</taxon>
        <taxon>Moraxellales</taxon>
        <taxon>Moraxellaceae</taxon>
        <taxon>Acinetobacter</taxon>
    </lineage>
</organism>
<evidence type="ECO:0000313" key="3">
    <source>
        <dbReference type="EMBL" id="MDY6550767.1"/>
    </source>
</evidence>
<evidence type="ECO:0000259" key="1">
    <source>
        <dbReference type="Pfam" id="PF05876"/>
    </source>
</evidence>
<dbReference type="HAMAP" id="MF_04144">
    <property type="entry name" value="TERL_LAMBDA"/>
    <property type="match status" value="1"/>
</dbReference>
<gene>
    <name evidence="3" type="ORF">SKM48_08360</name>
</gene>
<keyword evidence="4" id="KW-1185">Reference proteome</keyword>
<dbReference type="Proteomes" id="UP001284094">
    <property type="component" value="Unassembled WGS sequence"/>
</dbReference>
<evidence type="ECO:0000259" key="2">
    <source>
        <dbReference type="Pfam" id="PF20454"/>
    </source>
</evidence>
<dbReference type="InterPro" id="IPR046453">
    <property type="entry name" value="GpA_ATPase"/>
</dbReference>
<reference evidence="3 4" key="1">
    <citation type="journal article" date="2024" name="Syst. Appl. Microbiol.">
        <title>Evidence for the occurrence of Acinetobacter faecalis in cattle feces and its emended description.</title>
        <authorList>
            <person name="Kyselkova M."/>
            <person name="Xanthopoulou K."/>
            <person name="Shestivska V."/>
            <person name="Spanelova P."/>
            <person name="Maixnerova M."/>
            <person name="Higgins P.G."/>
            <person name="Nemec A."/>
        </authorList>
    </citation>
    <scope>NUCLEOTIDE SEQUENCE [LARGE SCALE GENOMIC DNA]</scope>
    <source>
        <strain evidence="3 4">ANC 7225</strain>
    </source>
</reference>
<dbReference type="RefSeq" id="WP_321104302.1">
    <property type="nucleotide sequence ID" value="NZ_JAXHPO010000034.1"/>
</dbReference>
<proteinExistence type="inferred from homology"/>